<dbReference type="EMBL" id="ABDG02000027">
    <property type="protein sequence ID" value="EHK41966.1"/>
    <property type="molecule type" value="Genomic_DNA"/>
</dbReference>
<dbReference type="PRINTS" id="PR00364">
    <property type="entry name" value="DISEASERSIST"/>
</dbReference>
<dbReference type="STRING" id="452589.G9P4H8"/>
<feature type="domain" description="NB-ARC" evidence="1">
    <location>
        <begin position="288"/>
        <end position="428"/>
    </location>
</feature>
<keyword evidence="5" id="KW-1185">Reference proteome</keyword>
<name>G9P4H8_HYPAI</name>
<sequence>MATLQMLPVVGNLQISDPTANNDVDIAKQLNEKLWAEAFSQLRSRLQKKDVKQFQADSFETLKKYVLSQRKIYRDKPVTKLLIRLEPFFERLRSFSGVFETFAQAHEIAGLLWGSIKLVLQLASKFNEIFENIVVMLEKIDKHLPRFETYIKAFPHSTRISDAALNLYTKIAGFQLDSILFLQRNPLRNLIRGAWASFEATFQKCLTEIQECCDSLDVEAFAANIESNISRHEELKELLSRREQPVVDKRPKLPCHILHLPRNARFSGRLSILDDLQSALVLPLDRVEQRSVAVAGLGGVGKTQLAAEFTWKNQDKFDIILWAHADTSSKLEQGFLKLAKHLNISDVNPSADTSKVVEAVVHWLSTENYSWLLIFDNVDEGIILKPFWPVCSRGSILVTTRNTLPKATPASTSIHLHPLTHDEGRDLLLLSIKEMGQGAIDIDADAAFRLSMVLGGLPLALAQIAGYISTIGCSVEEFLEIFEETQHSSGEIISGLDSTDFNYDYTLATVWDLTLAKLDPKAFFLLQMMAYLDPDCIPEAVFTSPESSKVDLGTDFPKSKVKYFEALKSLCTYDFVRRDAKTKTLSIHRLLQKSVRERLSDSGRPAVFRFVVQLLGAIYPQQKLGMAMDRFWEKCDLFLPQVISVIGHYDWVVETDLPSELDVEVTETFAIELVELLHNATWFMQEKGMFKQLLPIAMVGENILKSLGRADSMLMGELYNTVGNVYLEIGNHQECQEYFTKVKVIREALNPADSPVVANITNNLSLAETALGNYQVAETLSRRVIAIRESLPDDKYAEYKKNTLPINNSNLCRILWVMDKLDEAAEVGERAMALAKNSFGLRSRNTAQATFNLADVRMKQGHPDALKLHLQALVLRKDVLGNHYQTAGSCYKVACLFLERGDLKAARQVFPELLEEAVTIYEASFACEGPLARTLVKLSKTVLEMGEEAKAREILTKAIGLLKILLTDLSQEKDMLEKLDSLVPYVDR</sequence>
<dbReference type="OMA" id="YMNYAND"/>
<reference evidence="4 5" key="1">
    <citation type="journal article" date="2011" name="Genome Biol.">
        <title>Comparative genome sequence analysis underscores mycoparasitism as the ancestral life style of Trichoderma.</title>
        <authorList>
            <person name="Kubicek C.P."/>
            <person name="Herrera-Estrella A."/>
            <person name="Seidl-Seiboth V."/>
            <person name="Martinez D.A."/>
            <person name="Druzhinina I.S."/>
            <person name="Thon M."/>
            <person name="Zeilinger S."/>
            <person name="Casas-Flores S."/>
            <person name="Horwitz B.A."/>
            <person name="Mukherjee P.K."/>
            <person name="Mukherjee M."/>
            <person name="Kredics L."/>
            <person name="Alcaraz L.D."/>
            <person name="Aerts A."/>
            <person name="Antal Z."/>
            <person name="Atanasova L."/>
            <person name="Cervantes-Badillo M.G."/>
            <person name="Challacombe J."/>
            <person name="Chertkov O."/>
            <person name="McCluskey K."/>
            <person name="Coulpier F."/>
            <person name="Deshpande N."/>
            <person name="von Doehren H."/>
            <person name="Ebbole D.J."/>
            <person name="Esquivel-Naranjo E.U."/>
            <person name="Fekete E."/>
            <person name="Flipphi M."/>
            <person name="Glaser F."/>
            <person name="Gomez-Rodriguez E.Y."/>
            <person name="Gruber S."/>
            <person name="Han C."/>
            <person name="Henrissat B."/>
            <person name="Hermosa R."/>
            <person name="Hernandez-Onate M."/>
            <person name="Karaffa L."/>
            <person name="Kosti I."/>
            <person name="Le Crom S."/>
            <person name="Lindquist E."/>
            <person name="Lucas S."/>
            <person name="Luebeck M."/>
            <person name="Luebeck P.S."/>
            <person name="Margeot A."/>
            <person name="Metz B."/>
            <person name="Misra M."/>
            <person name="Nevalainen H."/>
            <person name="Omann M."/>
            <person name="Packer N."/>
            <person name="Perrone G."/>
            <person name="Uresti-Rivera E.E."/>
            <person name="Salamov A."/>
            <person name="Schmoll M."/>
            <person name="Seiboth B."/>
            <person name="Shapiro H."/>
            <person name="Sukno S."/>
            <person name="Tamayo-Ramos J.A."/>
            <person name="Tisch D."/>
            <person name="Wiest A."/>
            <person name="Wilkinson H.H."/>
            <person name="Zhang M."/>
            <person name="Coutinho P.M."/>
            <person name="Kenerley C.M."/>
            <person name="Monte E."/>
            <person name="Baker S.E."/>
            <person name="Grigoriev I.V."/>
        </authorList>
    </citation>
    <scope>NUCLEOTIDE SEQUENCE [LARGE SCALE GENOMIC DNA]</scope>
    <source>
        <strain evidence="5">ATCC 20476 / IMI 206040</strain>
    </source>
</reference>
<dbReference type="PANTHER" id="PTHR35205:SF1">
    <property type="entry name" value="ZU5 DOMAIN-CONTAINING PROTEIN"/>
    <property type="match status" value="1"/>
</dbReference>
<evidence type="ECO:0000259" key="1">
    <source>
        <dbReference type="Pfam" id="PF00931"/>
    </source>
</evidence>
<dbReference type="Pfam" id="PF25000">
    <property type="entry name" value="DUF7779"/>
    <property type="match status" value="1"/>
</dbReference>
<dbReference type="InterPro" id="IPR011990">
    <property type="entry name" value="TPR-like_helical_dom_sf"/>
</dbReference>
<dbReference type="AlphaFoldDB" id="G9P4H8"/>
<feature type="domain" description="DUF7779" evidence="3">
    <location>
        <begin position="514"/>
        <end position="602"/>
    </location>
</feature>
<evidence type="ECO:0000259" key="3">
    <source>
        <dbReference type="Pfam" id="PF25000"/>
    </source>
</evidence>
<dbReference type="Gene3D" id="3.40.50.300">
    <property type="entry name" value="P-loop containing nucleotide triphosphate hydrolases"/>
    <property type="match status" value="1"/>
</dbReference>
<accession>G9P4H8</accession>
<dbReference type="SUPFAM" id="SSF48452">
    <property type="entry name" value="TPR-like"/>
    <property type="match status" value="1"/>
</dbReference>
<dbReference type="Proteomes" id="UP000005426">
    <property type="component" value="Unassembled WGS sequence"/>
</dbReference>
<dbReference type="HOGENOM" id="CLU_000288_125_7_1"/>
<dbReference type="InterPro" id="IPR056125">
    <property type="entry name" value="DUF7708"/>
</dbReference>
<dbReference type="Pfam" id="PF13424">
    <property type="entry name" value="TPR_12"/>
    <property type="match status" value="1"/>
</dbReference>
<comment type="caution">
    <text evidence="4">The sequence shown here is derived from an EMBL/GenBank/DDBJ whole genome shotgun (WGS) entry which is preliminary data.</text>
</comment>
<evidence type="ECO:0000313" key="4">
    <source>
        <dbReference type="EMBL" id="EHK41966.1"/>
    </source>
</evidence>
<gene>
    <name evidence="4" type="ORF">TRIATDRAFT_322102</name>
</gene>
<dbReference type="PANTHER" id="PTHR35205">
    <property type="entry name" value="NB-ARC AND TPR DOMAIN PROTEIN"/>
    <property type="match status" value="1"/>
</dbReference>
<evidence type="ECO:0000313" key="5">
    <source>
        <dbReference type="Proteomes" id="UP000005426"/>
    </source>
</evidence>
<dbReference type="GO" id="GO:0043531">
    <property type="term" value="F:ADP binding"/>
    <property type="evidence" value="ECO:0007669"/>
    <property type="project" value="InterPro"/>
</dbReference>
<dbReference type="InterPro" id="IPR027417">
    <property type="entry name" value="P-loop_NTPase"/>
</dbReference>
<dbReference type="InterPro" id="IPR056681">
    <property type="entry name" value="DUF7779"/>
</dbReference>
<dbReference type="Gene3D" id="1.25.40.10">
    <property type="entry name" value="Tetratricopeptide repeat domain"/>
    <property type="match status" value="2"/>
</dbReference>
<evidence type="ECO:0000259" key="2">
    <source>
        <dbReference type="Pfam" id="PF24809"/>
    </source>
</evidence>
<proteinExistence type="predicted"/>
<dbReference type="InterPro" id="IPR002182">
    <property type="entry name" value="NB-ARC"/>
</dbReference>
<dbReference type="SUPFAM" id="SSF52540">
    <property type="entry name" value="P-loop containing nucleoside triphosphate hydrolases"/>
    <property type="match status" value="1"/>
</dbReference>
<feature type="domain" description="DUF7708" evidence="2">
    <location>
        <begin position="85"/>
        <end position="223"/>
    </location>
</feature>
<organism evidence="4 5">
    <name type="scientific">Hypocrea atroviridis (strain ATCC 20476 / IMI 206040)</name>
    <name type="common">Trichoderma atroviride</name>
    <dbReference type="NCBI Taxonomy" id="452589"/>
    <lineage>
        <taxon>Eukaryota</taxon>
        <taxon>Fungi</taxon>
        <taxon>Dikarya</taxon>
        <taxon>Ascomycota</taxon>
        <taxon>Pezizomycotina</taxon>
        <taxon>Sordariomycetes</taxon>
        <taxon>Hypocreomycetidae</taxon>
        <taxon>Hypocreales</taxon>
        <taxon>Hypocreaceae</taxon>
        <taxon>Trichoderma</taxon>
    </lineage>
</organism>
<protein>
    <submittedName>
        <fullName evidence="4">Uncharacterized protein</fullName>
    </submittedName>
</protein>
<dbReference type="eggNOG" id="ENOG502RUFM">
    <property type="taxonomic scope" value="Eukaryota"/>
</dbReference>
<dbReference type="Pfam" id="PF00931">
    <property type="entry name" value="NB-ARC"/>
    <property type="match status" value="1"/>
</dbReference>
<dbReference type="OrthoDB" id="6161812at2759"/>
<dbReference type="Pfam" id="PF24809">
    <property type="entry name" value="DUF7708"/>
    <property type="match status" value="1"/>
</dbReference>